<dbReference type="GO" id="GO:0008278">
    <property type="term" value="C:cohesin complex"/>
    <property type="evidence" value="ECO:0007669"/>
    <property type="project" value="TreeGrafter"/>
</dbReference>
<comment type="caution">
    <text evidence="3">The sequence shown here is derived from an EMBL/GenBank/DDBJ whole genome shotgun (WGS) entry which is preliminary data.</text>
</comment>
<name>A0A9D5DQW6_9CRYT</name>
<organism evidence="3">
    <name type="scientific">Cryptosporidium canis</name>
    <dbReference type="NCBI Taxonomy" id="195482"/>
    <lineage>
        <taxon>Eukaryota</taxon>
        <taxon>Sar</taxon>
        <taxon>Alveolata</taxon>
        <taxon>Apicomplexa</taxon>
        <taxon>Conoidasida</taxon>
        <taxon>Coccidia</taxon>
        <taxon>Eucoccidiorida</taxon>
        <taxon>Eimeriorina</taxon>
        <taxon>Cryptosporidiidae</taxon>
        <taxon>Cryptosporidium</taxon>
    </lineage>
</organism>
<feature type="compositionally biased region" description="Polar residues" evidence="1">
    <location>
        <begin position="1316"/>
        <end position="1344"/>
    </location>
</feature>
<sequence>MSKGTKALTRDPEGFVIPGKLRSTTPSPEPDPNLKENWPISSNHSSKQNFSRTQLQTRCRLFKTIRSALDNPKQSKTVTQPVFNQIRKGLSELPNHSSFIPSLKEIVRLIFEGGGIPSVFLQSVSDWLGPDSAEKCIEGLILDLQNNNTSVLQYYPIKPRKPSDSLFLELFTDFFMGVCDSLCKGFVKDVQLESIGITCKWIKSISNVSIRPLRHSGCVALNGVLRSLIATKSDLLDKLARFRAQLESESPGTGARDKLEEESLRTNKIVERVESIIKDIVADSWIARSQDVSQDIRNICLSTLSESILQPHMANLVCESGIPSLLTGLLPEELNSNRIQILRSILICTETKEIIEKCSDSFTEQSFLKNLKNLSALASKLPSDSVISSCGELALRVLLKLLEHELLNEEFVDEIVDLIWLNPSSPEISSLLSEFVDSALFEGGISHENIEARELIELASHHVENKKVRSLMNLDGLKPLEPSRTRSDLQTLLEFIHEFGRDLVVLTNRCVNAFWTKAPCVRDSKFLVEMLLATECSSSSQMEPLNEEMRKALLLVLHANVSRIEELLLMESGEAPDLFSSKSESQLCRFRAIVAVSVILEYMEPLTLLHEQNTDYLTILLSIFSTCISLYCRLMQDKRNSGLVQSGIKHFPIQKFMNLIHSHTDSRVIDGICMTLSPIVSLDCKSSFFSDNSLIDIQNEIESLNKKLLDTFLVSGKEFLANTDGLLYSDVVENTSKSKKQKKSPKTSNAQTSTLNTMCNFRKAFGVVKYLTINNVYLSNQLRDHFSPYKPSEMSPEQGSGVPNSFEILFEVLERSERIIQLNIDQVLSYQCTQLYTITLDMLTTGYAHLVQDLLHELDVDTSHRNNLHPIGDQMSEFDDLALSSIKETTIEVYKAVRHKLGGVLLESLRNNIKHNSENGQCLNLINLLSMCSFLVMIGLQGTIENNLQDIDTEDQVKWTFSDSELVLITKEFIYWTSPDRGKIEDDKYKLSRLSLSLIEGFNNILNYSCQEKPYHLLYPSCRMFEPLDNLKDEAFVTTPETLDTYENKINDFLSHPFSPGCILAIITISSKYKTTQEIFIPILVNYLADIDDIMNNNYYLESIKPNTDSEINREKLVFSNKFLEFILLKEDQNNFKIFTCILTCLIISYVQNNTERAQRLSKKLLPRLTSKIGWRRVENLIKYSPSDFSKSVLECLRFALFGELSHPVFRDVISRDELIEKNVKTKGIIKLFLDFITTQIAPGGGKTVINTISSVEIQRILDRAKEVCDFNGNNSSSGRLSAMINRELFDNDIMNFLDIISGQKDKKSLNKSRNPHIQTVDTDSESSPSRDNSAIISSDSNTSRPKRKRASKSLGSNFIDLEDEESIDLDNEIMDDPNLSDN</sequence>
<dbReference type="InterPro" id="IPR013721">
    <property type="entry name" value="STAG"/>
</dbReference>
<accession>A0A9D5DQW6</accession>
<gene>
    <name evidence="3" type="ORF">OJ253_368</name>
</gene>
<dbReference type="Proteomes" id="UP001067231">
    <property type="component" value="Unassembled WGS sequence"/>
</dbReference>
<dbReference type="InterPro" id="IPR039662">
    <property type="entry name" value="Cohesin_Scc3/SA"/>
</dbReference>
<dbReference type="PANTHER" id="PTHR11199:SF0">
    <property type="entry name" value="LD34181P-RELATED"/>
    <property type="match status" value="1"/>
</dbReference>
<reference evidence="3" key="1">
    <citation type="submission" date="2022-10" db="EMBL/GenBank/DDBJ databases">
        <title>Adaptive evolution leads to modifications in subtelomeric GC content in a zoonotic Cryptosporidium species.</title>
        <authorList>
            <person name="Li J."/>
            <person name="Feng Y."/>
            <person name="Xiao L."/>
        </authorList>
    </citation>
    <scope>NUCLEOTIDE SEQUENCE</scope>
    <source>
        <strain evidence="3">33844</strain>
    </source>
</reference>
<dbReference type="EMBL" id="JAPCXC010000004">
    <property type="protein sequence ID" value="KAJ1613108.1"/>
    <property type="molecule type" value="Genomic_DNA"/>
</dbReference>
<evidence type="ECO:0000256" key="1">
    <source>
        <dbReference type="SAM" id="MobiDB-lite"/>
    </source>
</evidence>
<evidence type="ECO:0000259" key="2">
    <source>
        <dbReference type="Pfam" id="PF08514"/>
    </source>
</evidence>
<dbReference type="PANTHER" id="PTHR11199">
    <property type="entry name" value="STROMAL ANTIGEN"/>
    <property type="match status" value="1"/>
</dbReference>
<dbReference type="GO" id="GO:0005634">
    <property type="term" value="C:nucleus"/>
    <property type="evidence" value="ECO:0007669"/>
    <property type="project" value="TreeGrafter"/>
</dbReference>
<dbReference type="GO" id="GO:0003682">
    <property type="term" value="F:chromatin binding"/>
    <property type="evidence" value="ECO:0007669"/>
    <property type="project" value="TreeGrafter"/>
</dbReference>
<feature type="region of interest" description="Disordered" evidence="1">
    <location>
        <begin position="1307"/>
        <end position="1358"/>
    </location>
</feature>
<feature type="region of interest" description="Disordered" evidence="1">
    <location>
        <begin position="1"/>
        <end position="51"/>
    </location>
</feature>
<dbReference type="OrthoDB" id="498590at2759"/>
<feature type="compositionally biased region" description="Polar residues" evidence="1">
    <location>
        <begin position="39"/>
        <end position="51"/>
    </location>
</feature>
<dbReference type="Pfam" id="PF08514">
    <property type="entry name" value="STAG"/>
    <property type="match status" value="1"/>
</dbReference>
<feature type="domain" description="STAG" evidence="2">
    <location>
        <begin position="155"/>
        <end position="253"/>
    </location>
</feature>
<proteinExistence type="predicted"/>
<protein>
    <submittedName>
        <fullName evidence="3">Stromal antigen (SA/STAG) domain-containing protein</fullName>
    </submittedName>
</protein>
<dbReference type="GO" id="GO:0000785">
    <property type="term" value="C:chromatin"/>
    <property type="evidence" value="ECO:0007669"/>
    <property type="project" value="TreeGrafter"/>
</dbReference>
<evidence type="ECO:0000313" key="3">
    <source>
        <dbReference type="EMBL" id="KAJ1613108.1"/>
    </source>
</evidence>
<dbReference type="GO" id="GO:0007062">
    <property type="term" value="P:sister chromatid cohesion"/>
    <property type="evidence" value="ECO:0007669"/>
    <property type="project" value="TreeGrafter"/>
</dbReference>